<keyword evidence="3" id="KW-1185">Reference proteome</keyword>
<gene>
    <name evidence="2" type="ORF">ANN_01439</name>
</gene>
<feature type="compositionally biased region" description="Polar residues" evidence="1">
    <location>
        <begin position="128"/>
        <end position="139"/>
    </location>
</feature>
<accession>A0ABQ8TWH0</accession>
<evidence type="ECO:0000313" key="2">
    <source>
        <dbReference type="EMBL" id="KAJ4450032.1"/>
    </source>
</evidence>
<proteinExistence type="predicted"/>
<dbReference type="EMBL" id="JAJSOF020000003">
    <property type="protein sequence ID" value="KAJ4450032.1"/>
    <property type="molecule type" value="Genomic_DNA"/>
</dbReference>
<dbReference type="Proteomes" id="UP001148838">
    <property type="component" value="Unassembled WGS sequence"/>
</dbReference>
<name>A0ABQ8TWH0_PERAM</name>
<evidence type="ECO:0000256" key="1">
    <source>
        <dbReference type="SAM" id="MobiDB-lite"/>
    </source>
</evidence>
<feature type="region of interest" description="Disordered" evidence="1">
    <location>
        <begin position="109"/>
        <end position="139"/>
    </location>
</feature>
<protein>
    <submittedName>
        <fullName evidence="2">Uncharacterized protein</fullName>
    </submittedName>
</protein>
<organism evidence="2 3">
    <name type="scientific">Periplaneta americana</name>
    <name type="common">American cockroach</name>
    <name type="synonym">Blatta americana</name>
    <dbReference type="NCBI Taxonomy" id="6978"/>
    <lineage>
        <taxon>Eukaryota</taxon>
        <taxon>Metazoa</taxon>
        <taxon>Ecdysozoa</taxon>
        <taxon>Arthropoda</taxon>
        <taxon>Hexapoda</taxon>
        <taxon>Insecta</taxon>
        <taxon>Pterygota</taxon>
        <taxon>Neoptera</taxon>
        <taxon>Polyneoptera</taxon>
        <taxon>Dictyoptera</taxon>
        <taxon>Blattodea</taxon>
        <taxon>Blattoidea</taxon>
        <taxon>Blattidae</taxon>
        <taxon>Blattinae</taxon>
        <taxon>Periplaneta</taxon>
    </lineage>
</organism>
<reference evidence="2 3" key="1">
    <citation type="journal article" date="2022" name="Allergy">
        <title>Genome assembly and annotation of Periplaneta americana reveal a comprehensive cockroach allergen profile.</title>
        <authorList>
            <person name="Wang L."/>
            <person name="Xiong Q."/>
            <person name="Saelim N."/>
            <person name="Wang L."/>
            <person name="Nong W."/>
            <person name="Wan A.T."/>
            <person name="Shi M."/>
            <person name="Liu X."/>
            <person name="Cao Q."/>
            <person name="Hui J.H.L."/>
            <person name="Sookrung N."/>
            <person name="Leung T.F."/>
            <person name="Tungtrongchitr A."/>
            <person name="Tsui S.K.W."/>
        </authorList>
    </citation>
    <scope>NUCLEOTIDE SEQUENCE [LARGE SCALE GENOMIC DNA]</scope>
    <source>
        <strain evidence="2">PWHHKU_190912</strain>
    </source>
</reference>
<comment type="caution">
    <text evidence="2">The sequence shown here is derived from an EMBL/GenBank/DDBJ whole genome shotgun (WGS) entry which is preliminary data.</text>
</comment>
<sequence>MGLCEGGNEPPGSFKADMKYVNRHQYMHRKIHIEDSSFPNPDPSPASIAAIWLALDFEVWTLHGALHFGCHLPIIRPMFAVIVPVRRVAWMAFVKPMLTGGSPLSALTGSGRIPTRAPDKLQGARNPKLSNPTSVSETSMSTIPIFHPNRENLLQICFVRHKFHHNLVGNRTRIAY</sequence>
<evidence type="ECO:0000313" key="3">
    <source>
        <dbReference type="Proteomes" id="UP001148838"/>
    </source>
</evidence>